<sequence length="183" mass="21380">MSIIEVYLVVFGLWKVVPCMLDGEDMTFEQSILLLSNTKQNKNFFEGTRVVPCMLDGEDMTFEQSILLLSNTKQNKNFFEGTRVTTRNLLSIFDNLRKNFNALFTGQKINSRTLEAYYYLGKLQEKFQSDPASFIKEYWNTWSDQPHIHYTNDEVMDGLEIFLNYNPTLTTFNLKSKEFGAEK</sequence>
<evidence type="ECO:0000256" key="1">
    <source>
        <dbReference type="SAM" id="SignalP"/>
    </source>
</evidence>
<keyword evidence="3" id="KW-1185">Reference proteome</keyword>
<feature type="chain" id="PRO_5017444623" description="GST N-terminal domain-containing protein" evidence="1">
    <location>
        <begin position="20"/>
        <end position="183"/>
    </location>
</feature>
<dbReference type="EMBL" id="QKWP01000085">
    <property type="protein sequence ID" value="RIB27840.1"/>
    <property type="molecule type" value="Genomic_DNA"/>
</dbReference>
<feature type="signal peptide" evidence="1">
    <location>
        <begin position="1"/>
        <end position="19"/>
    </location>
</feature>
<comment type="caution">
    <text evidence="2">The sequence shown here is derived from an EMBL/GenBank/DDBJ whole genome shotgun (WGS) entry which is preliminary data.</text>
</comment>
<dbReference type="AlphaFoldDB" id="A0A397VZA1"/>
<reference evidence="2 3" key="1">
    <citation type="submission" date="2018-06" db="EMBL/GenBank/DDBJ databases">
        <title>Comparative genomics reveals the genomic features of Rhizophagus irregularis, R. cerebriforme, R. diaphanum and Gigaspora rosea, and their symbiotic lifestyle signature.</title>
        <authorList>
            <person name="Morin E."/>
            <person name="San Clemente H."/>
            <person name="Chen E.C.H."/>
            <person name="De La Providencia I."/>
            <person name="Hainaut M."/>
            <person name="Kuo A."/>
            <person name="Kohler A."/>
            <person name="Murat C."/>
            <person name="Tang N."/>
            <person name="Roy S."/>
            <person name="Loubradou J."/>
            <person name="Henrissat B."/>
            <person name="Grigoriev I.V."/>
            <person name="Corradi N."/>
            <person name="Roux C."/>
            <person name="Martin F.M."/>
        </authorList>
    </citation>
    <scope>NUCLEOTIDE SEQUENCE [LARGE SCALE GENOMIC DNA]</scope>
    <source>
        <strain evidence="2 3">DAOM 194757</strain>
    </source>
</reference>
<evidence type="ECO:0008006" key="4">
    <source>
        <dbReference type="Google" id="ProtNLM"/>
    </source>
</evidence>
<dbReference type="Proteomes" id="UP000266673">
    <property type="component" value="Unassembled WGS sequence"/>
</dbReference>
<proteinExistence type="predicted"/>
<keyword evidence="1" id="KW-0732">Signal</keyword>
<protein>
    <recommendedName>
        <fullName evidence="4">GST N-terminal domain-containing protein</fullName>
    </recommendedName>
</protein>
<gene>
    <name evidence="2" type="ORF">C2G38_2159461</name>
</gene>
<evidence type="ECO:0000313" key="2">
    <source>
        <dbReference type="EMBL" id="RIB27840.1"/>
    </source>
</evidence>
<evidence type="ECO:0000313" key="3">
    <source>
        <dbReference type="Proteomes" id="UP000266673"/>
    </source>
</evidence>
<name>A0A397VZA1_9GLOM</name>
<accession>A0A397VZA1</accession>
<organism evidence="2 3">
    <name type="scientific">Gigaspora rosea</name>
    <dbReference type="NCBI Taxonomy" id="44941"/>
    <lineage>
        <taxon>Eukaryota</taxon>
        <taxon>Fungi</taxon>
        <taxon>Fungi incertae sedis</taxon>
        <taxon>Mucoromycota</taxon>
        <taxon>Glomeromycotina</taxon>
        <taxon>Glomeromycetes</taxon>
        <taxon>Diversisporales</taxon>
        <taxon>Gigasporaceae</taxon>
        <taxon>Gigaspora</taxon>
    </lineage>
</organism>